<feature type="region of interest" description="Disordered" evidence="1">
    <location>
        <begin position="176"/>
        <end position="228"/>
    </location>
</feature>
<reference evidence="4" key="1">
    <citation type="journal article" date="2017" name="Nat. Ecol. Evol.">
        <title>Genome expansion and lineage-specific genetic innovations in the forest pathogenic fungi Armillaria.</title>
        <authorList>
            <person name="Sipos G."/>
            <person name="Prasanna A.N."/>
            <person name="Walter M.C."/>
            <person name="O'Connor E."/>
            <person name="Balint B."/>
            <person name="Krizsan K."/>
            <person name="Kiss B."/>
            <person name="Hess J."/>
            <person name="Varga T."/>
            <person name="Slot J."/>
            <person name="Riley R."/>
            <person name="Boka B."/>
            <person name="Rigling D."/>
            <person name="Barry K."/>
            <person name="Lee J."/>
            <person name="Mihaltcheva S."/>
            <person name="LaButti K."/>
            <person name="Lipzen A."/>
            <person name="Waldron R."/>
            <person name="Moloney N.M."/>
            <person name="Sperisen C."/>
            <person name="Kredics L."/>
            <person name="Vagvoelgyi C."/>
            <person name="Patrignani A."/>
            <person name="Fitzpatrick D."/>
            <person name="Nagy I."/>
            <person name="Doyle S."/>
            <person name="Anderson J.B."/>
            <person name="Grigoriev I.V."/>
            <person name="Gueldener U."/>
            <person name="Muensterkoetter M."/>
            <person name="Nagy L.G."/>
        </authorList>
    </citation>
    <scope>NUCLEOTIDE SEQUENCE [LARGE SCALE GENOMIC DNA]</scope>
    <source>
        <strain evidence="4">28-4</strain>
    </source>
</reference>
<keyword evidence="2" id="KW-0812">Transmembrane</keyword>
<name>A0A2H3BX64_9AGAR</name>
<dbReference type="AlphaFoldDB" id="A0A2H3BX64"/>
<evidence type="ECO:0000313" key="4">
    <source>
        <dbReference type="Proteomes" id="UP000218334"/>
    </source>
</evidence>
<evidence type="ECO:0000256" key="1">
    <source>
        <dbReference type="SAM" id="MobiDB-lite"/>
    </source>
</evidence>
<feature type="transmembrane region" description="Helical" evidence="2">
    <location>
        <begin position="38"/>
        <end position="59"/>
    </location>
</feature>
<organism evidence="3 4">
    <name type="scientific">Armillaria solidipes</name>
    <dbReference type="NCBI Taxonomy" id="1076256"/>
    <lineage>
        <taxon>Eukaryota</taxon>
        <taxon>Fungi</taxon>
        <taxon>Dikarya</taxon>
        <taxon>Basidiomycota</taxon>
        <taxon>Agaricomycotina</taxon>
        <taxon>Agaricomycetes</taxon>
        <taxon>Agaricomycetidae</taxon>
        <taxon>Agaricales</taxon>
        <taxon>Marasmiineae</taxon>
        <taxon>Physalacriaceae</taxon>
        <taxon>Armillaria</taxon>
    </lineage>
</organism>
<evidence type="ECO:0000256" key="2">
    <source>
        <dbReference type="SAM" id="Phobius"/>
    </source>
</evidence>
<dbReference type="Proteomes" id="UP000218334">
    <property type="component" value="Unassembled WGS sequence"/>
</dbReference>
<gene>
    <name evidence="3" type="ORF">ARMSODRAFT_1016584</name>
</gene>
<accession>A0A2H3BX64</accession>
<keyword evidence="2" id="KW-0472">Membrane</keyword>
<sequence>MKHCYEAGNAIPLVNTENEDMPEKVQPRLVRNMRLQAFLIYHCLFSVVFITNMGIFISYTIKGYHSQKIALVTVFLAFTLSFEQDNFKRIKMIHRPIEELAIERGKYVENILWLSNVHYIESHPSSTKCATDLITGLVVFFPTRLKPPASVLQLHIMPPAAINMVKQDLALPSHIIPGPSASETPHAAPSSSTTTTVQEEAIRGPAADFHNGLSTSPGAGLLGPGADFPETDILVKRRPY</sequence>
<proteinExistence type="predicted"/>
<feature type="compositionally biased region" description="Low complexity" evidence="1">
    <location>
        <begin position="179"/>
        <end position="196"/>
    </location>
</feature>
<evidence type="ECO:0000313" key="3">
    <source>
        <dbReference type="EMBL" id="PBK71572.1"/>
    </source>
</evidence>
<protein>
    <submittedName>
        <fullName evidence="3">Uncharacterized protein</fullName>
    </submittedName>
</protein>
<dbReference type="EMBL" id="KZ293423">
    <property type="protein sequence ID" value="PBK71572.1"/>
    <property type="molecule type" value="Genomic_DNA"/>
</dbReference>
<keyword evidence="2" id="KW-1133">Transmembrane helix</keyword>
<keyword evidence="4" id="KW-1185">Reference proteome</keyword>